<keyword evidence="1" id="KW-1133">Transmembrane helix</keyword>
<evidence type="ECO:0000313" key="2">
    <source>
        <dbReference type="EMBL" id="QDT41337.1"/>
    </source>
</evidence>
<feature type="transmembrane region" description="Helical" evidence="1">
    <location>
        <begin position="12"/>
        <end position="32"/>
    </location>
</feature>
<name>A0A517RBS1_9PLAN</name>
<protein>
    <submittedName>
        <fullName evidence="2">Uncharacterized protein</fullName>
    </submittedName>
</protein>
<reference evidence="2 3" key="1">
    <citation type="submission" date="2019-02" db="EMBL/GenBank/DDBJ databases">
        <title>Deep-cultivation of Planctomycetes and their phenomic and genomic characterization uncovers novel biology.</title>
        <authorList>
            <person name="Wiegand S."/>
            <person name="Jogler M."/>
            <person name="Boedeker C."/>
            <person name="Pinto D."/>
            <person name="Vollmers J."/>
            <person name="Rivas-Marin E."/>
            <person name="Kohn T."/>
            <person name="Peeters S.H."/>
            <person name="Heuer A."/>
            <person name="Rast P."/>
            <person name="Oberbeckmann S."/>
            <person name="Bunk B."/>
            <person name="Jeske O."/>
            <person name="Meyerdierks A."/>
            <person name="Storesund J.E."/>
            <person name="Kallscheuer N."/>
            <person name="Luecker S."/>
            <person name="Lage O.M."/>
            <person name="Pohl T."/>
            <person name="Merkel B.J."/>
            <person name="Hornburger P."/>
            <person name="Mueller R.-W."/>
            <person name="Bruemmer F."/>
            <person name="Labrenz M."/>
            <person name="Spormann A.M."/>
            <person name="Op den Camp H."/>
            <person name="Overmann J."/>
            <person name="Amann R."/>
            <person name="Jetten M.S.M."/>
            <person name="Mascher T."/>
            <person name="Medema M.H."/>
            <person name="Devos D.P."/>
            <person name="Kaster A.-K."/>
            <person name="Ovreas L."/>
            <person name="Rohde M."/>
            <person name="Galperin M.Y."/>
            <person name="Jogler C."/>
        </authorList>
    </citation>
    <scope>NUCLEOTIDE SEQUENCE [LARGE SCALE GENOMIC DNA]</scope>
    <source>
        <strain evidence="2 3">Pan241w</strain>
    </source>
</reference>
<dbReference type="Proteomes" id="UP000317171">
    <property type="component" value="Chromosome"/>
</dbReference>
<dbReference type="AlphaFoldDB" id="A0A517RBS1"/>
<evidence type="ECO:0000313" key="3">
    <source>
        <dbReference type="Proteomes" id="UP000317171"/>
    </source>
</evidence>
<dbReference type="KEGG" id="gaz:Pan241w_13970"/>
<evidence type="ECO:0000256" key="1">
    <source>
        <dbReference type="SAM" id="Phobius"/>
    </source>
</evidence>
<organism evidence="2 3">
    <name type="scientific">Gimesia alba</name>
    <dbReference type="NCBI Taxonomy" id="2527973"/>
    <lineage>
        <taxon>Bacteria</taxon>
        <taxon>Pseudomonadati</taxon>
        <taxon>Planctomycetota</taxon>
        <taxon>Planctomycetia</taxon>
        <taxon>Planctomycetales</taxon>
        <taxon>Planctomycetaceae</taxon>
        <taxon>Gimesia</taxon>
    </lineage>
</organism>
<keyword evidence="1" id="KW-0812">Transmembrane</keyword>
<proteinExistence type="predicted"/>
<accession>A0A517RBS1</accession>
<gene>
    <name evidence="2" type="ORF">Pan241w_13970</name>
</gene>
<keyword evidence="1" id="KW-0472">Membrane</keyword>
<keyword evidence="3" id="KW-1185">Reference proteome</keyword>
<dbReference type="EMBL" id="CP036269">
    <property type="protein sequence ID" value="QDT41337.1"/>
    <property type="molecule type" value="Genomic_DNA"/>
</dbReference>
<sequence>MRAFTLRSILSKSIPLFLTLFLTYHLFHYYHYIHYKPESPLLISGPEPVPAEAPVALRNQALYLTRYREHPS</sequence>